<comment type="similarity">
    <text evidence="1">Belongs to the UPF0065 (bug) family.</text>
</comment>
<dbReference type="InterPro" id="IPR042100">
    <property type="entry name" value="Bug_dom1"/>
</dbReference>
<keyword evidence="2" id="KW-0732">Signal</keyword>
<dbReference type="Gene3D" id="3.40.190.150">
    <property type="entry name" value="Bordetella uptake gene, domain 1"/>
    <property type="match status" value="1"/>
</dbReference>
<dbReference type="InterPro" id="IPR005064">
    <property type="entry name" value="BUG"/>
</dbReference>
<evidence type="ECO:0000256" key="2">
    <source>
        <dbReference type="SAM" id="SignalP"/>
    </source>
</evidence>
<reference evidence="3" key="1">
    <citation type="submission" date="2017-08" db="EMBL/GenBank/DDBJ databases">
        <authorList>
            <person name="Imhoff J.F."/>
            <person name="Rahn T."/>
            <person name="Kuenzel S."/>
            <person name="Neulinger S.C."/>
        </authorList>
    </citation>
    <scope>NUCLEOTIDE SEQUENCE</scope>
    <source>
        <strain evidence="3">IM 151</strain>
    </source>
</reference>
<feature type="signal peptide" evidence="2">
    <location>
        <begin position="1"/>
        <end position="24"/>
    </location>
</feature>
<evidence type="ECO:0000313" key="4">
    <source>
        <dbReference type="Proteomes" id="UP001041814"/>
    </source>
</evidence>
<dbReference type="PANTHER" id="PTHR42928">
    <property type="entry name" value="TRICARBOXYLATE-BINDING PROTEIN"/>
    <property type="match status" value="1"/>
</dbReference>
<dbReference type="Pfam" id="PF03401">
    <property type="entry name" value="TctC"/>
    <property type="match status" value="1"/>
</dbReference>
<gene>
    <name evidence="3" type="ORF">CKO43_06740</name>
</gene>
<accession>A0ABS1DR88</accession>
<feature type="chain" id="PRO_5046896332" description="Tripartite-type tricarboxylate transporter receptor subunit TctC" evidence="2">
    <location>
        <begin position="25"/>
        <end position="326"/>
    </location>
</feature>
<comment type="caution">
    <text evidence="3">The sequence shown here is derived from an EMBL/GenBank/DDBJ whole genome shotgun (WGS) entry which is preliminary data.</text>
</comment>
<protein>
    <recommendedName>
        <fullName evidence="5">Tripartite-type tricarboxylate transporter receptor subunit TctC</fullName>
    </recommendedName>
</protein>
<reference evidence="3" key="2">
    <citation type="journal article" date="2020" name="Microorganisms">
        <title>Osmotic Adaptation and Compatible Solute Biosynthesis of Phototrophic Bacteria as Revealed from Genome Analyses.</title>
        <authorList>
            <person name="Imhoff J.F."/>
            <person name="Rahn T."/>
            <person name="Kunzel S."/>
            <person name="Keller A."/>
            <person name="Neulinger S.C."/>
        </authorList>
    </citation>
    <scope>NUCLEOTIDE SEQUENCE</scope>
    <source>
        <strain evidence="3">IM 151</strain>
    </source>
</reference>
<dbReference type="Gene3D" id="3.40.190.10">
    <property type="entry name" value="Periplasmic binding protein-like II"/>
    <property type="match status" value="1"/>
</dbReference>
<keyword evidence="4" id="KW-1185">Reference proteome</keyword>
<proteinExistence type="inferred from homology"/>
<organism evidence="3 4">
    <name type="scientific">Rubrivivax gelatinosus</name>
    <name type="common">Rhodocyclus gelatinosus</name>
    <name type="synonym">Rhodopseudomonas gelatinosa</name>
    <dbReference type="NCBI Taxonomy" id="28068"/>
    <lineage>
        <taxon>Bacteria</taxon>
        <taxon>Pseudomonadati</taxon>
        <taxon>Pseudomonadota</taxon>
        <taxon>Betaproteobacteria</taxon>
        <taxon>Burkholderiales</taxon>
        <taxon>Sphaerotilaceae</taxon>
        <taxon>Rubrivivax</taxon>
    </lineage>
</organism>
<dbReference type="PANTHER" id="PTHR42928:SF5">
    <property type="entry name" value="BLR1237 PROTEIN"/>
    <property type="match status" value="1"/>
</dbReference>
<evidence type="ECO:0000313" key="3">
    <source>
        <dbReference type="EMBL" id="MBK1712476.1"/>
    </source>
</evidence>
<name>A0ABS1DR88_RUBGE</name>
<dbReference type="SUPFAM" id="SSF53850">
    <property type="entry name" value="Periplasmic binding protein-like II"/>
    <property type="match status" value="1"/>
</dbReference>
<evidence type="ECO:0008006" key="5">
    <source>
        <dbReference type="Google" id="ProtNLM"/>
    </source>
</evidence>
<dbReference type="PIRSF" id="PIRSF017082">
    <property type="entry name" value="YflP"/>
    <property type="match status" value="1"/>
</dbReference>
<dbReference type="EMBL" id="NRRU01000018">
    <property type="protein sequence ID" value="MBK1712476.1"/>
    <property type="molecule type" value="Genomic_DNA"/>
</dbReference>
<dbReference type="Proteomes" id="UP001041814">
    <property type="component" value="Unassembled WGS sequence"/>
</dbReference>
<dbReference type="RefSeq" id="WP_200378230.1">
    <property type="nucleotide sequence ID" value="NZ_NRRU01000018.1"/>
</dbReference>
<dbReference type="CDD" id="cd07012">
    <property type="entry name" value="PBP2_Bug_TTT"/>
    <property type="match status" value="1"/>
</dbReference>
<evidence type="ECO:0000256" key="1">
    <source>
        <dbReference type="ARBA" id="ARBA00006987"/>
    </source>
</evidence>
<sequence length="326" mass="34348">MNPARLSRRALLATAAAAMLPARAAVERFPGHAVRLVVPYSTGIGPDVVARALADELAAPWRQPVVVDNKPGASGIVAFSELRRTPPDGHTLFLADTATLAVNPLLHASLPYDPVQDIAPLSLLFRATFVLWTARSSRWGRLDTLLDAARREPGRLSYASLGNGHASQVAIESFARAAGIRLLHVPFKDNGALLAALAAGEVDLYACSVNTAAGLYAGGRLRPLAVAARARLGANPEIPTLTEAGGPAVEMHPWAGIVTVAGTPAPRLARLQQDLRTALAAPRLRARAAEAGFEITPSAPDELRARAEADRALYAPLLADGRVVRL</sequence>